<name>A0ABQ0XPC3_9STAP</name>
<evidence type="ECO:0000313" key="2">
    <source>
        <dbReference type="Proteomes" id="UP000321040"/>
    </source>
</evidence>
<dbReference type="EMBL" id="BKAQ01000026">
    <property type="protein sequence ID" value="GEP83266.1"/>
    <property type="molecule type" value="Genomic_DNA"/>
</dbReference>
<comment type="caution">
    <text evidence="1">The sequence shown here is derived from an EMBL/GenBank/DDBJ whole genome shotgun (WGS) entry which is preliminary data.</text>
</comment>
<proteinExistence type="predicted"/>
<protein>
    <submittedName>
        <fullName evidence="1">Uncharacterized protein</fullName>
    </submittedName>
</protein>
<gene>
    <name evidence="1" type="ORF">SKL01_24440</name>
</gene>
<sequence length="47" mass="5720">MDYFKKDNNQYNIKIAIRYYCESIGGNEKARWRRKDGFTPNKVLFVK</sequence>
<evidence type="ECO:0000313" key="1">
    <source>
        <dbReference type="EMBL" id="GEP83266.1"/>
    </source>
</evidence>
<accession>A0ABQ0XPC3</accession>
<keyword evidence="2" id="KW-1185">Reference proteome</keyword>
<organism evidence="1 2">
    <name type="scientific">Staphylococcus kloosii</name>
    <dbReference type="NCBI Taxonomy" id="29384"/>
    <lineage>
        <taxon>Bacteria</taxon>
        <taxon>Bacillati</taxon>
        <taxon>Bacillota</taxon>
        <taxon>Bacilli</taxon>
        <taxon>Bacillales</taxon>
        <taxon>Staphylococcaceae</taxon>
        <taxon>Staphylococcus</taxon>
    </lineage>
</organism>
<reference evidence="1 2" key="1">
    <citation type="submission" date="2019-07" db="EMBL/GenBank/DDBJ databases">
        <title>Whole genome shotgun sequence of Staphylococcus kloosii NBRC 109624.</title>
        <authorList>
            <person name="Hosoyama A."/>
            <person name="Uohara A."/>
            <person name="Ohji S."/>
            <person name="Ichikawa N."/>
        </authorList>
    </citation>
    <scope>NUCLEOTIDE SEQUENCE [LARGE SCALE GENOMIC DNA]</scope>
    <source>
        <strain evidence="1 2">NBRC 109624</strain>
    </source>
</reference>
<dbReference type="Proteomes" id="UP000321040">
    <property type="component" value="Unassembled WGS sequence"/>
</dbReference>